<dbReference type="Gene3D" id="1.25.40.290">
    <property type="entry name" value="ARM repeat domains"/>
    <property type="match status" value="1"/>
</dbReference>
<protein>
    <recommendedName>
        <fullName evidence="3">DNA alkylation repair protein</fullName>
    </recommendedName>
</protein>
<dbReference type="InterPro" id="IPR014825">
    <property type="entry name" value="DNA_alkylation"/>
</dbReference>
<gene>
    <name evidence="1" type="ORF">DWY25_08500</name>
</gene>
<evidence type="ECO:0008006" key="3">
    <source>
        <dbReference type="Google" id="ProtNLM"/>
    </source>
</evidence>
<dbReference type="Pfam" id="PF08713">
    <property type="entry name" value="DNA_alkylation"/>
    <property type="match status" value="1"/>
</dbReference>
<dbReference type="AlphaFoldDB" id="A0A412G0Y3"/>
<proteinExistence type="predicted"/>
<comment type="caution">
    <text evidence="1">The sequence shown here is derived from an EMBL/GenBank/DDBJ whole genome shotgun (WGS) entry which is preliminary data.</text>
</comment>
<accession>A0A412G0Y3</accession>
<sequence length="367" mass="41135">MAELMKARINADSLGELARRIKKNHPAFESEAFVSEILDADWDSLELKARIRKTALALGKTLPADYSQAVTILRQTAADYPAGSDGLMLMCLPDYVELFGQAEADWEASMAALEQITSLASAEFAVRAFILRDEKRMMAQMAVWAEHKSEHVRRLASEGCRPQLPWGQALASFKQDPAPVLRILELLKADPSPYVQKSVANNLNDISKTHPELVLETARRWQGQNPVTDWILKHGCRTLLKKGNPEALALFGVAENDHVKTTEFMVMTPVVRIGEELVFSFAVAAENEAQVRLEYAVDYVKAKGKRSRKNYKISELTLKAGEKRTYVRKQRFADTSVRKHYPGRHAVTLIVNGIPQGTQGFEVRAME</sequence>
<name>A0A412G0Y3_9FIRM</name>
<dbReference type="GeneID" id="83015443"/>
<organism evidence="1 2">
    <name type="scientific">Holdemania filiformis</name>
    <dbReference type="NCBI Taxonomy" id="61171"/>
    <lineage>
        <taxon>Bacteria</taxon>
        <taxon>Bacillati</taxon>
        <taxon>Bacillota</taxon>
        <taxon>Erysipelotrichia</taxon>
        <taxon>Erysipelotrichales</taxon>
        <taxon>Erysipelotrichaceae</taxon>
        <taxon>Holdemania</taxon>
    </lineage>
</organism>
<dbReference type="EMBL" id="QRUP01000009">
    <property type="protein sequence ID" value="RGR74109.1"/>
    <property type="molecule type" value="Genomic_DNA"/>
</dbReference>
<dbReference type="InterPro" id="IPR016024">
    <property type="entry name" value="ARM-type_fold"/>
</dbReference>
<dbReference type="Proteomes" id="UP000284178">
    <property type="component" value="Unassembled WGS sequence"/>
</dbReference>
<evidence type="ECO:0000313" key="1">
    <source>
        <dbReference type="EMBL" id="RGR74109.1"/>
    </source>
</evidence>
<evidence type="ECO:0000313" key="2">
    <source>
        <dbReference type="Proteomes" id="UP000284178"/>
    </source>
</evidence>
<keyword evidence="2" id="KW-1185">Reference proteome</keyword>
<dbReference type="SUPFAM" id="SSF48371">
    <property type="entry name" value="ARM repeat"/>
    <property type="match status" value="1"/>
</dbReference>
<dbReference type="RefSeq" id="WP_117894878.1">
    <property type="nucleotide sequence ID" value="NZ_CABJCV010000009.1"/>
</dbReference>
<reference evidence="1 2" key="1">
    <citation type="submission" date="2018-08" db="EMBL/GenBank/DDBJ databases">
        <title>A genome reference for cultivated species of the human gut microbiota.</title>
        <authorList>
            <person name="Zou Y."/>
            <person name="Xue W."/>
            <person name="Luo G."/>
        </authorList>
    </citation>
    <scope>NUCLEOTIDE SEQUENCE [LARGE SCALE GENOMIC DNA]</scope>
    <source>
        <strain evidence="1 2">AF24-29</strain>
    </source>
</reference>